<feature type="compositionally biased region" description="Basic and acidic residues" evidence="1">
    <location>
        <begin position="179"/>
        <end position="188"/>
    </location>
</feature>
<evidence type="ECO:0000313" key="3">
    <source>
        <dbReference type="Proteomes" id="UP001328107"/>
    </source>
</evidence>
<dbReference type="Proteomes" id="UP001328107">
    <property type="component" value="Unassembled WGS sequence"/>
</dbReference>
<feature type="compositionally biased region" description="Basic and acidic residues" evidence="1">
    <location>
        <begin position="285"/>
        <end position="295"/>
    </location>
</feature>
<dbReference type="EMBL" id="BTRK01000006">
    <property type="protein sequence ID" value="GMR59524.1"/>
    <property type="molecule type" value="Genomic_DNA"/>
</dbReference>
<comment type="caution">
    <text evidence="2">The sequence shown here is derived from an EMBL/GenBank/DDBJ whole genome shotgun (WGS) entry which is preliminary data.</text>
</comment>
<feature type="region of interest" description="Disordered" evidence="1">
    <location>
        <begin position="31"/>
        <end position="56"/>
    </location>
</feature>
<reference evidence="3" key="1">
    <citation type="submission" date="2022-10" db="EMBL/GenBank/DDBJ databases">
        <title>Genome assembly of Pristionchus species.</title>
        <authorList>
            <person name="Yoshida K."/>
            <person name="Sommer R.J."/>
        </authorList>
    </citation>
    <scope>NUCLEOTIDE SEQUENCE [LARGE SCALE GENOMIC DNA]</scope>
    <source>
        <strain evidence="3">RS5460</strain>
    </source>
</reference>
<sequence>KPKKSEKQEFRRPTMGKRIISEKQARLLSNKTIEPESFLNDPTFIEPSMDDSDRTRLPTNAEMMEAVRRNNAERAAEFKSMGRTGKEVLGDLPPIQFKMPARIDISSSESEAESDKENDAVDESMGVIEDGEEQKEKEADETTPIAQQRSIGLAGPSSSGRTETAVPATPPARPNSGFRKPDLPERNAPKGPPRHSTPKMNVRPRDSFGAAFNDISMIAANNSMHGGKRRSVSGGEMKRMSTESSRSRSRGGVTHDAVSSIEEMENEQDFVAANGTFVIAGEGVAAREKETMGEERQEEEEEE</sequence>
<organism evidence="2 3">
    <name type="scientific">Pristionchus mayeri</name>
    <dbReference type="NCBI Taxonomy" id="1317129"/>
    <lineage>
        <taxon>Eukaryota</taxon>
        <taxon>Metazoa</taxon>
        <taxon>Ecdysozoa</taxon>
        <taxon>Nematoda</taxon>
        <taxon>Chromadorea</taxon>
        <taxon>Rhabditida</taxon>
        <taxon>Rhabditina</taxon>
        <taxon>Diplogasteromorpha</taxon>
        <taxon>Diplogasteroidea</taxon>
        <taxon>Neodiplogasteridae</taxon>
        <taxon>Pristionchus</taxon>
    </lineage>
</organism>
<feature type="region of interest" description="Disordered" evidence="1">
    <location>
        <begin position="79"/>
        <end position="207"/>
    </location>
</feature>
<evidence type="ECO:0000256" key="1">
    <source>
        <dbReference type="SAM" id="MobiDB-lite"/>
    </source>
</evidence>
<accession>A0AAN5DAM2</accession>
<feature type="region of interest" description="Disordered" evidence="1">
    <location>
        <begin position="284"/>
        <end position="303"/>
    </location>
</feature>
<name>A0AAN5DAM2_9BILA</name>
<proteinExistence type="predicted"/>
<feature type="region of interest" description="Disordered" evidence="1">
    <location>
        <begin position="220"/>
        <end position="257"/>
    </location>
</feature>
<evidence type="ECO:0000313" key="2">
    <source>
        <dbReference type="EMBL" id="GMR59524.1"/>
    </source>
</evidence>
<keyword evidence="3" id="KW-1185">Reference proteome</keyword>
<dbReference type="AlphaFoldDB" id="A0AAN5DAM2"/>
<feature type="non-terminal residue" evidence="2">
    <location>
        <position position="1"/>
    </location>
</feature>
<feature type="non-terminal residue" evidence="2">
    <location>
        <position position="303"/>
    </location>
</feature>
<gene>
    <name evidence="2" type="ORF">PMAYCL1PPCAC_29719</name>
</gene>
<protein>
    <submittedName>
        <fullName evidence="2">Uncharacterized protein</fullName>
    </submittedName>
</protein>
<feature type="compositionally biased region" description="Polar residues" evidence="1">
    <location>
        <begin position="144"/>
        <end position="162"/>
    </location>
</feature>